<dbReference type="STRING" id="314232.SKA53_04713"/>
<reference evidence="1 2" key="1">
    <citation type="submission" date="2006-01" db="EMBL/GenBank/DDBJ databases">
        <authorList>
            <person name="Hagstrom A."/>
            <person name="Ferriera S."/>
            <person name="Johnson J."/>
            <person name="Kravitz S."/>
            <person name="Halpern A."/>
            <person name="Remington K."/>
            <person name="Beeson K."/>
            <person name="Tran B."/>
            <person name="Rogers Y.-H."/>
            <person name="Friedman R."/>
            <person name="Venter J.C."/>
        </authorList>
    </citation>
    <scope>NUCLEOTIDE SEQUENCE [LARGE SCALE GENOMIC DNA]</scope>
    <source>
        <strain evidence="1 2">SKA53</strain>
    </source>
</reference>
<sequence>MLSNVTSSALDNARRRDTLEETNKEPIMRALSVIFCLLAVPATAHEFWIAPLDYQVSPDSKLQANLVNGEGFAGVTIPFLPRGILNALQFSGDQTAAITGRPGDTPALQMDPIGDGLAILGYQSAPASIEYANWEKFQAFVDHKDLGNLRAMHDARGLPDAGFTETYMRFSKSLVSVGSGAGADRRVGLETELVALTNPYTANLADGIAVQLFYRNDPRADAQIEVFARSPEGEVTTSYIRTDADGIARVAVLPAHEYMLDAVLIREPSAVLQDATGAVWQTLWANLTFAVPQ</sequence>
<evidence type="ECO:0000313" key="2">
    <source>
        <dbReference type="Proteomes" id="UP000004507"/>
    </source>
</evidence>
<dbReference type="InterPro" id="IPR019613">
    <property type="entry name" value="DUF4198"/>
</dbReference>
<name>A3V636_9RHOB</name>
<dbReference type="EMBL" id="AAMS01000005">
    <property type="protein sequence ID" value="EAQ06360.1"/>
    <property type="molecule type" value="Genomic_DNA"/>
</dbReference>
<dbReference type="HOGENOM" id="CLU_086920_0_0_5"/>
<dbReference type="AlphaFoldDB" id="A3V636"/>
<evidence type="ECO:0000313" key="1">
    <source>
        <dbReference type="EMBL" id="EAQ06360.1"/>
    </source>
</evidence>
<comment type="caution">
    <text evidence="1">The sequence shown here is derived from an EMBL/GenBank/DDBJ whole genome shotgun (WGS) entry which is preliminary data.</text>
</comment>
<dbReference type="eggNOG" id="COG5266">
    <property type="taxonomic scope" value="Bacteria"/>
</dbReference>
<accession>A3V636</accession>
<dbReference type="Proteomes" id="UP000004507">
    <property type="component" value="Unassembled WGS sequence"/>
</dbReference>
<evidence type="ECO:0008006" key="3">
    <source>
        <dbReference type="Google" id="ProtNLM"/>
    </source>
</evidence>
<keyword evidence="2" id="KW-1185">Reference proteome</keyword>
<gene>
    <name evidence="1" type="ORF">SKA53_04713</name>
</gene>
<proteinExistence type="predicted"/>
<protein>
    <recommendedName>
        <fullName evidence="3">DUF4198 domain-containing protein</fullName>
    </recommendedName>
</protein>
<organism evidence="1 2">
    <name type="scientific">Yoonia vestfoldensis SKA53</name>
    <dbReference type="NCBI Taxonomy" id="314232"/>
    <lineage>
        <taxon>Bacteria</taxon>
        <taxon>Pseudomonadati</taxon>
        <taxon>Pseudomonadota</taxon>
        <taxon>Alphaproteobacteria</taxon>
        <taxon>Rhodobacterales</taxon>
        <taxon>Paracoccaceae</taxon>
        <taxon>Yoonia</taxon>
    </lineage>
</organism>
<dbReference type="Pfam" id="PF10670">
    <property type="entry name" value="DUF4198"/>
    <property type="match status" value="1"/>
</dbReference>